<proteinExistence type="predicted"/>
<dbReference type="OrthoDB" id="330959at2"/>
<organism evidence="2 3">
    <name type="scientific">Flavobacterium cheongpyeongense</name>
    <dbReference type="NCBI Taxonomy" id="2212651"/>
    <lineage>
        <taxon>Bacteria</taxon>
        <taxon>Pseudomonadati</taxon>
        <taxon>Bacteroidota</taxon>
        <taxon>Flavobacteriia</taxon>
        <taxon>Flavobacteriales</taxon>
        <taxon>Flavobacteriaceae</taxon>
        <taxon>Flavobacterium</taxon>
    </lineage>
</organism>
<gene>
    <name evidence="2" type="ORF">DMB65_03375</name>
</gene>
<keyword evidence="1" id="KW-0472">Membrane</keyword>
<protein>
    <submittedName>
        <fullName evidence="2">Uncharacterized protein</fullName>
    </submittedName>
</protein>
<accession>A0A2V4BUK4</accession>
<keyword evidence="1" id="KW-0812">Transmembrane</keyword>
<evidence type="ECO:0000313" key="3">
    <source>
        <dbReference type="Proteomes" id="UP000247903"/>
    </source>
</evidence>
<name>A0A2V4BUK4_9FLAO</name>
<evidence type="ECO:0000313" key="2">
    <source>
        <dbReference type="EMBL" id="PXY42282.1"/>
    </source>
</evidence>
<dbReference type="Proteomes" id="UP000247903">
    <property type="component" value="Unassembled WGS sequence"/>
</dbReference>
<feature type="transmembrane region" description="Helical" evidence="1">
    <location>
        <begin position="7"/>
        <end position="27"/>
    </location>
</feature>
<feature type="transmembrane region" description="Helical" evidence="1">
    <location>
        <begin position="33"/>
        <end position="53"/>
    </location>
</feature>
<dbReference type="RefSeq" id="WP_110305254.1">
    <property type="nucleotide sequence ID" value="NZ_QJHK01000002.1"/>
</dbReference>
<dbReference type="AlphaFoldDB" id="A0A2V4BUK4"/>
<dbReference type="EMBL" id="QJHK01000002">
    <property type="protein sequence ID" value="PXY42282.1"/>
    <property type="molecule type" value="Genomic_DNA"/>
</dbReference>
<keyword evidence="3" id="KW-1185">Reference proteome</keyword>
<reference evidence="2 3" key="1">
    <citation type="submission" date="2018-05" db="EMBL/GenBank/DDBJ databases">
        <title>Flavobacterium sp. strain IMCC34759, incomplete genome.</title>
        <authorList>
            <person name="Joung Y."/>
            <person name="Cho J."/>
        </authorList>
    </citation>
    <scope>NUCLEOTIDE SEQUENCE [LARGE SCALE GENOMIC DNA]</scope>
    <source>
        <strain evidence="2 3">IMCC34759</strain>
    </source>
</reference>
<feature type="transmembrane region" description="Helical" evidence="1">
    <location>
        <begin position="121"/>
        <end position="148"/>
    </location>
</feature>
<feature type="transmembrane region" description="Helical" evidence="1">
    <location>
        <begin position="84"/>
        <end position="101"/>
    </location>
</feature>
<comment type="caution">
    <text evidence="2">The sequence shown here is derived from an EMBL/GenBank/DDBJ whole genome shotgun (WGS) entry which is preliminary data.</text>
</comment>
<keyword evidence="1" id="KW-1133">Transmembrane helix</keyword>
<evidence type="ECO:0000256" key="1">
    <source>
        <dbReference type="SAM" id="Phobius"/>
    </source>
</evidence>
<sequence>MDKRRYLLIRGWSYNIAIFALLIIFAFQEIDQFGLVFGLALLLLLSYKSYLCFRELKITREEDRVFAPSTDASTTEKISYYKKILLIGIPAFFILSVWTYIDLKSLEKGTVEYMSVWAPIFFLYNLGGFWTAVLATPLLGCTTLILLLKKINDLKKA</sequence>